<proteinExistence type="predicted"/>
<evidence type="ECO:0000313" key="1">
    <source>
        <dbReference type="EMBL" id="SSC64878.1"/>
    </source>
</evidence>
<dbReference type="EMBL" id="UEYP01000015">
    <property type="protein sequence ID" value="SSC64878.1"/>
    <property type="molecule type" value="Genomic_DNA"/>
</dbReference>
<organism evidence="1 2">
    <name type="scientific">Ciceribacter selenitireducens ATCC BAA-1503</name>
    <dbReference type="NCBI Taxonomy" id="1336235"/>
    <lineage>
        <taxon>Bacteria</taxon>
        <taxon>Pseudomonadati</taxon>
        <taxon>Pseudomonadota</taxon>
        <taxon>Alphaproteobacteria</taxon>
        <taxon>Hyphomicrobiales</taxon>
        <taxon>Rhizobiaceae</taxon>
        <taxon>Ciceribacter</taxon>
    </lineage>
</organism>
<name>A0A376AAV3_9HYPH</name>
<gene>
    <name evidence="1" type="ORF">RHIZ70_586</name>
</gene>
<reference evidence="2" key="1">
    <citation type="submission" date="2018-07" db="EMBL/GenBank/DDBJ databases">
        <authorList>
            <person name="Peiro R."/>
            <person name="Begona"/>
            <person name="Cbmso G."/>
            <person name="Lopez M."/>
            <person name="Gonzalez S."/>
        </authorList>
    </citation>
    <scope>NUCLEOTIDE SEQUENCE [LARGE SCALE GENOMIC DNA]</scope>
</reference>
<protein>
    <submittedName>
        <fullName evidence="1">Uncharacterized protein</fullName>
    </submittedName>
</protein>
<accession>A0A376AAV3</accession>
<keyword evidence="2" id="KW-1185">Reference proteome</keyword>
<evidence type="ECO:0000313" key="2">
    <source>
        <dbReference type="Proteomes" id="UP000254764"/>
    </source>
</evidence>
<dbReference type="Proteomes" id="UP000254764">
    <property type="component" value="Unassembled WGS sequence"/>
</dbReference>
<sequence length="72" mass="7709">MRAPPPTGPAPQQIASPPRIVDDRPIAAASVPIMHEINPIFLETAGFPAAGLRFSDTTAPFVRESALHLKPR</sequence>
<dbReference type="AlphaFoldDB" id="A0A376AAV3"/>